<dbReference type="GO" id="GO:0030906">
    <property type="term" value="C:retromer, cargo-selective complex"/>
    <property type="evidence" value="ECO:0007669"/>
    <property type="project" value="InterPro"/>
</dbReference>
<sequence length="186" mass="20558">MEYGIGLSQKNADCADHHVLMDPEYPAVGMEMILAVLCKLPMKPASHGHQVDLGALKQKPSVRACSRVCTDPSQNPDLRRKGVPLRSIGQREDPHGGRLPQAQGSCRAYNTADTAGRAEKPLDEATQAVRVQSFQMKRFLDKSKLMYALRHASNMLGGLWTSMLSPKSCYELRVAVSDERHDLEVS</sequence>
<dbReference type="InterPro" id="IPR005378">
    <property type="entry name" value="Vps35"/>
</dbReference>
<comment type="caution">
    <text evidence="2">The sequence shown here is derived from an EMBL/GenBank/DDBJ whole genome shotgun (WGS) entry which is preliminary data.</text>
</comment>
<dbReference type="Proteomes" id="UP000664991">
    <property type="component" value="Unassembled WGS sequence"/>
</dbReference>
<evidence type="ECO:0000313" key="2">
    <source>
        <dbReference type="EMBL" id="KAG5210787.1"/>
    </source>
</evidence>
<dbReference type="Pfam" id="PF03635">
    <property type="entry name" value="Vps35"/>
    <property type="match status" value="1"/>
</dbReference>
<dbReference type="GO" id="GO:0005829">
    <property type="term" value="C:cytosol"/>
    <property type="evidence" value="ECO:0007669"/>
    <property type="project" value="GOC"/>
</dbReference>
<dbReference type="GO" id="GO:0042147">
    <property type="term" value="P:retrograde transport, endosome to Golgi"/>
    <property type="evidence" value="ECO:0007669"/>
    <property type="project" value="InterPro"/>
</dbReference>
<accession>A0A836D2T3</accession>
<reference evidence="2 3" key="1">
    <citation type="submission" date="2020-12" db="EMBL/GenBank/DDBJ databases">
        <title>De novo assembly of Tibetan sheep genome.</title>
        <authorList>
            <person name="Li X."/>
        </authorList>
    </citation>
    <scope>NUCLEOTIDE SEQUENCE [LARGE SCALE GENOMIC DNA]</scope>
    <source>
        <tissue evidence="2">Heart</tissue>
    </source>
</reference>
<evidence type="ECO:0000313" key="3">
    <source>
        <dbReference type="Proteomes" id="UP000664991"/>
    </source>
</evidence>
<dbReference type="EMBL" id="JAEMGP010000004">
    <property type="protein sequence ID" value="KAG5210787.1"/>
    <property type="molecule type" value="Genomic_DNA"/>
</dbReference>
<dbReference type="GO" id="GO:0005770">
    <property type="term" value="C:late endosome"/>
    <property type="evidence" value="ECO:0007669"/>
    <property type="project" value="TreeGrafter"/>
</dbReference>
<evidence type="ECO:0000256" key="1">
    <source>
        <dbReference type="SAM" id="MobiDB-lite"/>
    </source>
</evidence>
<dbReference type="PANTHER" id="PTHR11099:SF0">
    <property type="entry name" value="VACUOLAR PROTEIN SORTING-ASSOCIATED PROTEIN 35"/>
    <property type="match status" value="1"/>
</dbReference>
<proteinExistence type="predicted"/>
<dbReference type="PANTHER" id="PTHR11099">
    <property type="entry name" value="VACUOLAR SORTING PROTEIN 35"/>
    <property type="match status" value="1"/>
</dbReference>
<name>A0A836D2T3_SHEEP</name>
<feature type="region of interest" description="Disordered" evidence="1">
    <location>
        <begin position="67"/>
        <end position="104"/>
    </location>
</feature>
<dbReference type="GO" id="GO:0006886">
    <property type="term" value="P:intracellular protein transport"/>
    <property type="evidence" value="ECO:0007669"/>
    <property type="project" value="TreeGrafter"/>
</dbReference>
<gene>
    <name evidence="2" type="ORF">JEQ12_015981</name>
</gene>
<protein>
    <submittedName>
        <fullName evidence="2">Uncharacterized protein</fullName>
    </submittedName>
</protein>
<dbReference type="AlphaFoldDB" id="A0A836D2T3"/>
<organism evidence="2 3">
    <name type="scientific">Ovis aries</name>
    <name type="common">Sheep</name>
    <dbReference type="NCBI Taxonomy" id="9940"/>
    <lineage>
        <taxon>Eukaryota</taxon>
        <taxon>Metazoa</taxon>
        <taxon>Chordata</taxon>
        <taxon>Craniata</taxon>
        <taxon>Vertebrata</taxon>
        <taxon>Euteleostomi</taxon>
        <taxon>Mammalia</taxon>
        <taxon>Eutheria</taxon>
        <taxon>Laurasiatheria</taxon>
        <taxon>Artiodactyla</taxon>
        <taxon>Ruminantia</taxon>
        <taxon>Pecora</taxon>
        <taxon>Bovidae</taxon>
        <taxon>Caprinae</taxon>
        <taxon>Ovis</taxon>
    </lineage>
</organism>